<dbReference type="RefSeq" id="WP_243407759.1">
    <property type="nucleotide sequence ID" value="NZ_FZMO01000279.1"/>
</dbReference>
<evidence type="ECO:0000313" key="3">
    <source>
        <dbReference type="EMBL" id="SNQ49580.1"/>
    </source>
</evidence>
<dbReference type="PANTHER" id="PTHR23151:SF90">
    <property type="entry name" value="DIHYDROLIPOYLLYSINE-RESIDUE ACETYLTRANSFERASE COMPONENT OF PYRUVATE DEHYDROGENASE COMPLEX, MITOCHONDRIAL-RELATED"/>
    <property type="match status" value="1"/>
</dbReference>
<dbReference type="GO" id="GO:0016746">
    <property type="term" value="F:acyltransferase activity"/>
    <property type="evidence" value="ECO:0007669"/>
    <property type="project" value="UniProtKB-KW"/>
</dbReference>
<dbReference type="SUPFAM" id="SSF52777">
    <property type="entry name" value="CoA-dependent acyltransferases"/>
    <property type="match status" value="1"/>
</dbReference>
<dbReference type="PANTHER" id="PTHR23151">
    <property type="entry name" value="DIHYDROLIPOAMIDE ACETYL/SUCCINYL-TRANSFERASE-RELATED"/>
    <property type="match status" value="1"/>
</dbReference>
<feature type="domain" description="2-oxoacid dehydrogenase acyltransferase catalytic" evidence="2">
    <location>
        <begin position="177"/>
        <end position="252"/>
    </location>
</feature>
<organism evidence="3 4">
    <name type="scientific">Frankia canadensis</name>
    <dbReference type="NCBI Taxonomy" id="1836972"/>
    <lineage>
        <taxon>Bacteria</taxon>
        <taxon>Bacillati</taxon>
        <taxon>Actinomycetota</taxon>
        <taxon>Actinomycetes</taxon>
        <taxon>Frankiales</taxon>
        <taxon>Frankiaceae</taxon>
        <taxon>Frankia</taxon>
    </lineage>
</organism>
<dbReference type="GO" id="GO:0006086">
    <property type="term" value="P:pyruvate decarboxylation to acetyl-CoA"/>
    <property type="evidence" value="ECO:0007669"/>
    <property type="project" value="InterPro"/>
</dbReference>
<keyword evidence="4" id="KW-1185">Reference proteome</keyword>
<sequence length="308" mass="33123">MGQQGRRGRPIARERRHTLYFLAETRAVAAVFLDTEVDMSAVLAHRDRQRAAGRRYSIVTYVLSAAARELARHPAANAVARGRARPRVRRQPAVDVKLTLDRMLGGQRVVLSAVLPGADRASLARLQEQVDHYTAGDPDRMPEFAGVRLLHRLPWLVGRWAFAREVRSLDRRSRRFGTLAVTSLGHRPVDGFHSQGGTTVTLGVGRVVDRAVVRAGQVAVAPVMRLNLAFDHRVIDGAQAADLLADIRDALQRGPDRPAGSATADGQASRPVPPGLAAAQLTAAPHAAAPPAASAPAAPSDMDAHDRA</sequence>
<dbReference type="GO" id="GO:0045254">
    <property type="term" value="C:pyruvate dehydrogenase complex"/>
    <property type="evidence" value="ECO:0007669"/>
    <property type="project" value="InterPro"/>
</dbReference>
<evidence type="ECO:0000259" key="2">
    <source>
        <dbReference type="Pfam" id="PF00198"/>
    </source>
</evidence>
<accession>A0A2I2KVA3</accession>
<gene>
    <name evidence="3" type="ORF">FRACA_350004</name>
</gene>
<protein>
    <submittedName>
        <fullName evidence="3">Acyltransferase</fullName>
    </submittedName>
</protein>
<dbReference type="Pfam" id="PF00198">
    <property type="entry name" value="2-oxoacid_dh"/>
    <property type="match status" value="1"/>
</dbReference>
<dbReference type="Proteomes" id="UP000234331">
    <property type="component" value="Unassembled WGS sequence"/>
</dbReference>
<dbReference type="Gene3D" id="3.30.559.10">
    <property type="entry name" value="Chloramphenicol acetyltransferase-like domain"/>
    <property type="match status" value="1"/>
</dbReference>
<name>A0A2I2KVA3_9ACTN</name>
<evidence type="ECO:0000313" key="4">
    <source>
        <dbReference type="Proteomes" id="UP000234331"/>
    </source>
</evidence>
<reference evidence="3 4" key="1">
    <citation type="submission" date="2017-06" db="EMBL/GenBank/DDBJ databases">
        <authorList>
            <person name="Kim H.J."/>
            <person name="Triplett B.A."/>
        </authorList>
    </citation>
    <scope>NUCLEOTIDE SEQUENCE [LARGE SCALE GENOMIC DNA]</scope>
    <source>
        <strain evidence="3">FRACA_ARgP5</strain>
    </source>
</reference>
<feature type="compositionally biased region" description="Low complexity" evidence="1">
    <location>
        <begin position="275"/>
        <end position="299"/>
    </location>
</feature>
<keyword evidence="3" id="KW-0808">Transferase</keyword>
<dbReference type="InterPro" id="IPR001078">
    <property type="entry name" value="2-oxoacid_DH_actylTfrase"/>
</dbReference>
<dbReference type="AlphaFoldDB" id="A0A2I2KVA3"/>
<proteinExistence type="predicted"/>
<dbReference type="EMBL" id="FZMO01000279">
    <property type="protein sequence ID" value="SNQ49580.1"/>
    <property type="molecule type" value="Genomic_DNA"/>
</dbReference>
<dbReference type="InterPro" id="IPR045257">
    <property type="entry name" value="E2/Pdx1"/>
</dbReference>
<evidence type="ECO:0000256" key="1">
    <source>
        <dbReference type="SAM" id="MobiDB-lite"/>
    </source>
</evidence>
<dbReference type="InterPro" id="IPR023213">
    <property type="entry name" value="CAT-like_dom_sf"/>
</dbReference>
<keyword evidence="3" id="KW-0012">Acyltransferase</keyword>
<feature type="region of interest" description="Disordered" evidence="1">
    <location>
        <begin position="252"/>
        <end position="308"/>
    </location>
</feature>